<evidence type="ECO:0000313" key="3">
    <source>
        <dbReference type="Proteomes" id="UP000011723"/>
    </source>
</evidence>
<organism evidence="2 3">
    <name type="scientific">Corynebacterium halotolerans YIM 70093 = DSM 44683</name>
    <dbReference type="NCBI Taxonomy" id="1121362"/>
    <lineage>
        <taxon>Bacteria</taxon>
        <taxon>Bacillati</taxon>
        <taxon>Actinomycetota</taxon>
        <taxon>Actinomycetes</taxon>
        <taxon>Mycobacteriales</taxon>
        <taxon>Corynebacteriaceae</taxon>
        <taxon>Corynebacterium</taxon>
    </lineage>
</organism>
<gene>
    <name evidence="2" type="ORF">A605_07955</name>
</gene>
<evidence type="ECO:0000256" key="1">
    <source>
        <dbReference type="SAM" id="MobiDB-lite"/>
    </source>
</evidence>
<accession>M1NMK8</accession>
<evidence type="ECO:0000313" key="2">
    <source>
        <dbReference type="EMBL" id="AGF72593.1"/>
    </source>
</evidence>
<dbReference type="KEGG" id="chn:A605_07955"/>
<dbReference type="EMBL" id="CP003697">
    <property type="protein sequence ID" value="AGF72593.1"/>
    <property type="molecule type" value="Genomic_DNA"/>
</dbReference>
<proteinExistence type="predicted"/>
<dbReference type="STRING" id="1121362.A605_07955"/>
<dbReference type="AlphaFoldDB" id="M1NMK8"/>
<dbReference type="PATRIC" id="fig|1121362.3.peg.1607"/>
<sequence>MDKTELAGLLAEADRASQIAADARQMMGDLAAPEARAAGQVLAGTRLHDPEFTADIITHGGLRWPTAFYTLHELEHIRSGADILNRTVDSCREIPALRETARHADAGFLGRLFRGDRVRRGEEAAGQLRRMLADPQRQSLLGDTTSILARIRHAAQLQQGGVRLFPGAHGTPPTPDRRRPQCPGDRPRPRSPQLHPTGAEGRTARAPCGPETDGGSGQ</sequence>
<dbReference type="HOGENOM" id="CLU_1265178_0_0_11"/>
<keyword evidence="3" id="KW-1185">Reference proteome</keyword>
<protein>
    <submittedName>
        <fullName evidence="2">Uncharacterized protein</fullName>
    </submittedName>
</protein>
<reference evidence="2 3" key="1">
    <citation type="journal article" date="2012" name="Stand. Genomic Sci.">
        <title>Genome sequence of the halotolerant bacterium Corynebacterium halotolerans type strain YIM 70093(T) (= DSM 44683(T)).</title>
        <authorList>
            <person name="Ruckert C."/>
            <person name="Albersmeier A."/>
            <person name="Al-Dilaimi A."/>
            <person name="Niehaus K."/>
            <person name="Szczepanowski R."/>
            <person name="Kalinowski J."/>
        </authorList>
    </citation>
    <scope>NUCLEOTIDE SEQUENCE [LARGE SCALE GENOMIC DNA]</scope>
    <source>
        <strain evidence="2">YIM 70093</strain>
    </source>
</reference>
<feature type="region of interest" description="Disordered" evidence="1">
    <location>
        <begin position="159"/>
        <end position="218"/>
    </location>
</feature>
<dbReference type="Proteomes" id="UP000011723">
    <property type="component" value="Chromosome"/>
</dbReference>
<name>M1NMK8_9CORY</name>